<dbReference type="PANTHER" id="PTHR12412:SF2">
    <property type="entry name" value="NUCLEAR CAP-BINDING PROTEIN SUBUNIT 1"/>
    <property type="match status" value="1"/>
</dbReference>
<evidence type="ECO:0000256" key="1">
    <source>
        <dbReference type="SAM" id="MobiDB-lite"/>
    </source>
</evidence>
<feature type="compositionally biased region" description="Basic and acidic residues" evidence="1">
    <location>
        <begin position="585"/>
        <end position="602"/>
    </location>
</feature>
<accession>A0A3P7FUP7</accession>
<proteinExistence type="predicted"/>
<dbReference type="InterPro" id="IPR015174">
    <property type="entry name" value="MIF4G-like_typ-2"/>
</dbReference>
<reference evidence="4 5" key="1">
    <citation type="submission" date="2018-11" db="EMBL/GenBank/DDBJ databases">
        <authorList>
            <consortium name="Pathogen Informatics"/>
        </authorList>
    </citation>
    <scope>NUCLEOTIDE SEQUENCE [LARGE SCALE GENOMIC DNA]</scope>
</reference>
<feature type="domain" description="MIF4G-like type 2" evidence="3">
    <location>
        <begin position="591"/>
        <end position="896"/>
    </location>
</feature>
<dbReference type="GO" id="GO:0006406">
    <property type="term" value="P:mRNA export from nucleus"/>
    <property type="evidence" value="ECO:0007669"/>
    <property type="project" value="InterPro"/>
</dbReference>
<dbReference type="EMBL" id="UYWX01020434">
    <property type="protein sequence ID" value="VDM32519.1"/>
    <property type="molecule type" value="Genomic_DNA"/>
</dbReference>
<evidence type="ECO:0008006" key="6">
    <source>
        <dbReference type="Google" id="ProtNLM"/>
    </source>
</evidence>
<feature type="compositionally biased region" description="Basic residues" evidence="1">
    <location>
        <begin position="792"/>
        <end position="806"/>
    </location>
</feature>
<dbReference type="Proteomes" id="UP000274429">
    <property type="component" value="Unassembled WGS sequence"/>
</dbReference>
<dbReference type="InterPro" id="IPR027159">
    <property type="entry name" value="CBP80"/>
</dbReference>
<sequence>MDRSERKIKESGCRGSGIGVRPTMRNVFFAHFDIYIVDTFYPKRGRPDRDTIESLVYRIGSKDTDKILKDISELCNLFCAELDKNIEHRVKIMASCAKNIPERMQIYTTLLGLINLRNHDFVSKTVDAIIRDLKDALKCSSFDDVKYLVDLRSTLLTVRKRRTLHVPMLRVWDNSDPHPQEDYLSCLWSQITSMKNANWKEHVLWRISDAFPALRESGQPCEFGQITPPDYDSEIVYPLPQVVFRMFDYTDVYSADDDTAADDEKTLSLSKISPLSSPTLPGAHTIERFLVDEQIHIILETMHFNRAMCARTLLNLQTRAKLALDYMIVEAIFADIFRLPKPPVRHGNLLFYASLLIQLCNEAANTIPLVLAQATGTLFERLDSMKPVCIARFVEWFSFHLTNYQLKWSWRDWSRALEEPVMSPRRWFISETLCRLVRYSYYENVKQHLPRSFHCLLPPQPAPVNPYDKASTAQRRIFVRVLEAFHQRHSPDDLLDLIRRFASQRGDDFDDSDLEPYRRSRSRSRSGSSNHPLNSHSETEGSAEMDGRDQRSRSTGHHRLDGDKKRSSRSNSTASSTSAASEKACPVKDELASSKRVRNEKMEENEDDLDNCLVPGVTNRELELFMTALLYRAHKTISHTCSLLNRYSETFKTLASTVELQVEALHILQAVWCNQSQMVVAISDYMSRQSMLDPESIVGWAFSPFMSAFSGPLAPPPSTVHVCPRMLQSHVWECLMHTLVRVGQRIAQITPKLEAVKDQAGVHRRKSASGSRSDGSSSDLDDGDDDGDLRAKIVRGRRRHQRHCRSRSRDSSSGGGGGASPDRLARLNEERGEAVRSQCAVITLLLHRHVRLIATVESKTTEEMETSDNQSDLVDLESVAYWLKGRLMQTVLEHQDQLLPYMDNLEELMSDLTPFVGDVFQALRSLYA</sequence>
<dbReference type="GO" id="GO:0005846">
    <property type="term" value="C:nuclear cap binding complex"/>
    <property type="evidence" value="ECO:0007669"/>
    <property type="project" value="InterPro"/>
</dbReference>
<dbReference type="PANTHER" id="PTHR12412">
    <property type="entry name" value="CAP BINDING PROTEIN"/>
    <property type="match status" value="1"/>
</dbReference>
<dbReference type="Pfam" id="PF09090">
    <property type="entry name" value="MIF4G_like_2"/>
    <property type="match status" value="1"/>
</dbReference>
<dbReference type="GO" id="GO:0003729">
    <property type="term" value="F:mRNA binding"/>
    <property type="evidence" value="ECO:0007669"/>
    <property type="project" value="TreeGrafter"/>
</dbReference>
<dbReference type="InterPro" id="IPR016024">
    <property type="entry name" value="ARM-type_fold"/>
</dbReference>
<dbReference type="GO" id="GO:0000184">
    <property type="term" value="P:nuclear-transcribed mRNA catabolic process, nonsense-mediated decay"/>
    <property type="evidence" value="ECO:0007669"/>
    <property type="project" value="TreeGrafter"/>
</dbReference>
<feature type="region of interest" description="Disordered" evidence="1">
    <location>
        <begin position="508"/>
        <end position="605"/>
    </location>
</feature>
<evidence type="ECO:0000259" key="2">
    <source>
        <dbReference type="Pfam" id="PF09088"/>
    </source>
</evidence>
<feature type="compositionally biased region" description="Low complexity" evidence="1">
    <location>
        <begin position="768"/>
        <end position="778"/>
    </location>
</feature>
<dbReference type="Gene3D" id="1.25.40.180">
    <property type="match status" value="4"/>
</dbReference>
<dbReference type="AlphaFoldDB" id="A0A3P7FUP7"/>
<dbReference type="OrthoDB" id="10252707at2759"/>
<feature type="compositionally biased region" description="Low complexity" evidence="1">
    <location>
        <begin position="569"/>
        <end position="581"/>
    </location>
</feature>
<feature type="domain" description="MIF4G-like type 1" evidence="2">
    <location>
        <begin position="289"/>
        <end position="450"/>
    </location>
</feature>
<evidence type="ECO:0000313" key="5">
    <source>
        <dbReference type="Proteomes" id="UP000274429"/>
    </source>
</evidence>
<evidence type="ECO:0000259" key="3">
    <source>
        <dbReference type="Pfam" id="PF09090"/>
    </source>
</evidence>
<feature type="compositionally biased region" description="Basic and acidic residues" evidence="1">
    <location>
        <begin position="545"/>
        <end position="565"/>
    </location>
</feature>
<feature type="region of interest" description="Disordered" evidence="1">
    <location>
        <begin position="757"/>
        <end position="823"/>
    </location>
</feature>
<dbReference type="SUPFAM" id="SSF48371">
    <property type="entry name" value="ARM repeat"/>
    <property type="match status" value="3"/>
</dbReference>
<keyword evidence="5" id="KW-1185">Reference proteome</keyword>
<evidence type="ECO:0000313" key="4">
    <source>
        <dbReference type="EMBL" id="VDM32519.1"/>
    </source>
</evidence>
<name>A0A3P7FUP7_HYDTA</name>
<gene>
    <name evidence="4" type="ORF">TTAC_LOCUS8033</name>
</gene>
<organism evidence="4 5">
    <name type="scientific">Hydatigena taeniaeformis</name>
    <name type="common">Feline tapeworm</name>
    <name type="synonym">Taenia taeniaeformis</name>
    <dbReference type="NCBI Taxonomy" id="6205"/>
    <lineage>
        <taxon>Eukaryota</taxon>
        <taxon>Metazoa</taxon>
        <taxon>Spiralia</taxon>
        <taxon>Lophotrochozoa</taxon>
        <taxon>Platyhelminthes</taxon>
        <taxon>Cestoda</taxon>
        <taxon>Eucestoda</taxon>
        <taxon>Cyclophyllidea</taxon>
        <taxon>Taeniidae</taxon>
        <taxon>Hydatigera</taxon>
    </lineage>
</organism>
<dbReference type="InterPro" id="IPR015172">
    <property type="entry name" value="MIF4G-like_typ-1"/>
</dbReference>
<protein>
    <recommendedName>
        <fullName evidence="6">MIF4G domain-containing protein</fullName>
    </recommendedName>
</protein>
<dbReference type="Pfam" id="PF09088">
    <property type="entry name" value="MIF4G_like"/>
    <property type="match status" value="1"/>
</dbReference>
<dbReference type="GO" id="GO:0000339">
    <property type="term" value="F:RNA cap binding"/>
    <property type="evidence" value="ECO:0007669"/>
    <property type="project" value="InterPro"/>
</dbReference>
<dbReference type="GO" id="GO:0005634">
    <property type="term" value="C:nucleus"/>
    <property type="evidence" value="ECO:0007669"/>
    <property type="project" value="TreeGrafter"/>
</dbReference>